<dbReference type="RefSeq" id="XP_013284790.1">
    <property type="nucleotide sequence ID" value="XM_013429336.1"/>
</dbReference>
<gene>
    <name evidence="10" type="ORF">Z517_04005</name>
</gene>
<feature type="region of interest" description="Disordered" evidence="8">
    <location>
        <begin position="79"/>
        <end position="264"/>
    </location>
</feature>
<evidence type="ECO:0000256" key="3">
    <source>
        <dbReference type="ARBA" id="ARBA00022701"/>
    </source>
</evidence>
<evidence type="ECO:0000313" key="10">
    <source>
        <dbReference type="EMBL" id="KIW80982.1"/>
    </source>
</evidence>
<feature type="compositionally biased region" description="Polar residues" evidence="8">
    <location>
        <begin position="201"/>
        <end position="225"/>
    </location>
</feature>
<dbReference type="PROSITE" id="PS50245">
    <property type="entry name" value="CAP_GLY_2"/>
    <property type="match status" value="1"/>
</dbReference>
<keyword evidence="6" id="KW-0206">Cytoskeleton</keyword>
<feature type="region of interest" description="Disordered" evidence="8">
    <location>
        <begin position="301"/>
        <end position="325"/>
    </location>
</feature>
<sequence length="859" mass="92436">MSAISIGDTVMVPGDMHGVVKFIGPVTGKKGIFAGVQLATEYAPRGKNSGEVDGKYYFRTTIPGSGIFLPLEKAVKKPGSAGSAGSGLGLSGVRASPGPGTPTNRLASFNQGGRTPGVTTGLVKPSFSQSIGPGGLRSSGAASPALKPPLRRESLPRPSSPLRKVNTPTPRTLATPKTRPSGIGLAKSTNGGGPGGPYAKASQQRGVNNFSQSLRQGSSTASASPSLGPESSFDEIPEQEAESTPTPTPNFSRKTAESNVEKYETKIRELNEELENAKRQIHDQGTSFAEMERNFNEIQKLLPGLEEDQQAEKRAREDDEDDLPRDVVSLREALREKNEKIKLLTAEFDANRADFRSTIDTLEMASTETERVYEKRVDELLEEVRNLQDRSEDVETVAQQLKQLEELVQELEEGLEDARRGEAEARGEVEFLRGEVERSRSELRREKERMKTEEQLNGGGGYLSSSKVQELEAQLTAKDDEIRGLKAIIQNLNATSPKRPNGIAVANGHQRKDSSPVGDGGEDALQQQIRDLEVLLQQKSAHEEELVQEVRQLRNSVTLSKFPMPMGGAAFGIHTGMRTGHSRSNSEELDRKHLSTGTIGSQRTVVLGPVKRNGTSGHERQDSQTTGQEAWHDAPSGIASPVRQRLDYDTGVRERERSDDGVTDVSTSESAVLWCEICEEGGHDILTCGNMFGPGKKTTTDVDSSDMDDKNGRGVGLEGHLGDDEEHVDHAGQMLAVTAGPRDPDRPAPLMSRKSTNNTITSTSDVSPNPPPTEDLPSPPVTSDAPESPSVRMANPPLPAPSTPTAAPVQAPAKLIEGTGAQAGMLAGRTTGVIDPEKWCALCERDGHESVDCPVEEAF</sequence>
<keyword evidence="2" id="KW-0963">Cytoplasm</keyword>
<feature type="compositionally biased region" description="Polar residues" evidence="8">
    <location>
        <begin position="242"/>
        <end position="253"/>
    </location>
</feature>
<reference evidence="10 11" key="1">
    <citation type="submission" date="2015-01" db="EMBL/GenBank/DDBJ databases">
        <title>The Genome Sequence of Fonsecaea pedrosoi CBS 271.37.</title>
        <authorList>
            <consortium name="The Broad Institute Genomics Platform"/>
            <person name="Cuomo C."/>
            <person name="de Hoog S."/>
            <person name="Gorbushina A."/>
            <person name="Stielow B."/>
            <person name="Teixiera M."/>
            <person name="Abouelleil A."/>
            <person name="Chapman S.B."/>
            <person name="Priest M."/>
            <person name="Young S.K."/>
            <person name="Wortman J."/>
            <person name="Nusbaum C."/>
            <person name="Birren B."/>
        </authorList>
    </citation>
    <scope>NUCLEOTIDE SEQUENCE [LARGE SCALE GENOMIC DNA]</scope>
    <source>
        <strain evidence="10 11">CBS 271.37</strain>
    </source>
</reference>
<dbReference type="SUPFAM" id="SSF74924">
    <property type="entry name" value="Cap-Gly domain"/>
    <property type="match status" value="1"/>
</dbReference>
<evidence type="ECO:0000313" key="11">
    <source>
        <dbReference type="Proteomes" id="UP000053029"/>
    </source>
</evidence>
<dbReference type="SMART" id="SM01052">
    <property type="entry name" value="CAP_GLY"/>
    <property type="match status" value="1"/>
</dbReference>
<dbReference type="InterPro" id="IPR032108">
    <property type="entry name" value="CLIP1_ZNF"/>
</dbReference>
<evidence type="ECO:0000256" key="4">
    <source>
        <dbReference type="ARBA" id="ARBA00022737"/>
    </source>
</evidence>
<feature type="domain" description="CAP-Gly" evidence="9">
    <location>
        <begin position="24"/>
        <end position="70"/>
    </location>
</feature>
<protein>
    <recommendedName>
        <fullName evidence="9">CAP-Gly domain-containing protein</fullName>
    </recommendedName>
</protein>
<evidence type="ECO:0000256" key="8">
    <source>
        <dbReference type="SAM" id="MobiDB-lite"/>
    </source>
</evidence>
<feature type="coiled-coil region" evidence="7">
    <location>
        <begin position="525"/>
        <end position="556"/>
    </location>
</feature>
<dbReference type="OrthoDB" id="2130750at2759"/>
<keyword evidence="11" id="KW-1185">Reference proteome</keyword>
<dbReference type="InterPro" id="IPR036859">
    <property type="entry name" value="CAP-Gly_dom_sf"/>
</dbReference>
<dbReference type="Proteomes" id="UP000053029">
    <property type="component" value="Unassembled WGS sequence"/>
</dbReference>
<evidence type="ECO:0000256" key="7">
    <source>
        <dbReference type="SAM" id="Coils"/>
    </source>
</evidence>
<dbReference type="GO" id="GO:0005874">
    <property type="term" value="C:microtubule"/>
    <property type="evidence" value="ECO:0007669"/>
    <property type="project" value="UniProtKB-KW"/>
</dbReference>
<feature type="compositionally biased region" description="Acidic residues" evidence="8">
    <location>
        <begin position="232"/>
        <end position="241"/>
    </location>
</feature>
<dbReference type="PANTHER" id="PTHR18916">
    <property type="entry name" value="DYNACTIN 1-RELATED MICROTUBULE-BINDING"/>
    <property type="match status" value="1"/>
</dbReference>
<evidence type="ECO:0000259" key="9">
    <source>
        <dbReference type="PROSITE" id="PS50245"/>
    </source>
</evidence>
<organism evidence="10 11">
    <name type="scientific">Fonsecaea pedrosoi CBS 271.37</name>
    <dbReference type="NCBI Taxonomy" id="1442368"/>
    <lineage>
        <taxon>Eukaryota</taxon>
        <taxon>Fungi</taxon>
        <taxon>Dikarya</taxon>
        <taxon>Ascomycota</taxon>
        <taxon>Pezizomycotina</taxon>
        <taxon>Eurotiomycetes</taxon>
        <taxon>Chaetothyriomycetidae</taxon>
        <taxon>Chaetothyriales</taxon>
        <taxon>Herpotrichiellaceae</taxon>
        <taxon>Fonsecaea</taxon>
    </lineage>
</organism>
<feature type="compositionally biased region" description="Polar residues" evidence="8">
    <location>
        <begin position="101"/>
        <end position="113"/>
    </location>
</feature>
<feature type="compositionally biased region" description="Basic and acidic residues" evidence="8">
    <location>
        <begin position="254"/>
        <end position="264"/>
    </location>
</feature>
<dbReference type="GeneID" id="25303495"/>
<evidence type="ECO:0000256" key="2">
    <source>
        <dbReference type="ARBA" id="ARBA00022490"/>
    </source>
</evidence>
<evidence type="ECO:0000256" key="6">
    <source>
        <dbReference type="ARBA" id="ARBA00023212"/>
    </source>
</evidence>
<feature type="compositionally biased region" description="Basic and acidic residues" evidence="8">
    <location>
        <begin position="443"/>
        <end position="454"/>
    </location>
</feature>
<dbReference type="STRING" id="1442368.A0A0D2F2Y3"/>
<comment type="subcellular location">
    <subcellularLocation>
        <location evidence="1">Cytoplasm</location>
        <location evidence="1">Cytoskeleton</location>
    </subcellularLocation>
</comment>
<dbReference type="InterPro" id="IPR000938">
    <property type="entry name" value="CAP-Gly_domain"/>
</dbReference>
<feature type="compositionally biased region" description="Polar residues" evidence="8">
    <location>
        <begin position="753"/>
        <end position="767"/>
    </location>
</feature>
<dbReference type="AlphaFoldDB" id="A0A0D2F2Y3"/>
<accession>A0A0D2F2Y3</accession>
<name>A0A0D2F2Y3_9EURO</name>
<dbReference type="VEuPathDB" id="FungiDB:Z517_04005"/>
<feature type="region of interest" description="Disordered" evidence="8">
    <location>
        <begin position="609"/>
        <end position="645"/>
    </location>
</feature>
<proteinExistence type="predicted"/>
<dbReference type="EMBL" id="KN846971">
    <property type="protein sequence ID" value="KIW80982.1"/>
    <property type="molecule type" value="Genomic_DNA"/>
</dbReference>
<dbReference type="Pfam" id="PF01302">
    <property type="entry name" value="CAP_GLY"/>
    <property type="match status" value="1"/>
</dbReference>
<dbReference type="Pfam" id="PF16641">
    <property type="entry name" value="CLIP1_ZNF"/>
    <property type="match status" value="2"/>
</dbReference>
<dbReference type="Gene3D" id="2.30.30.190">
    <property type="entry name" value="CAP Gly-rich-like domain"/>
    <property type="match status" value="1"/>
</dbReference>
<feature type="region of interest" description="Disordered" evidence="8">
    <location>
        <begin position="698"/>
        <end position="724"/>
    </location>
</feature>
<feature type="compositionally biased region" description="Pro residues" evidence="8">
    <location>
        <begin position="768"/>
        <end position="780"/>
    </location>
</feature>
<keyword evidence="5 7" id="KW-0175">Coiled coil</keyword>
<dbReference type="HOGENOM" id="CLU_003115_0_0_1"/>
<evidence type="ECO:0000256" key="1">
    <source>
        <dbReference type="ARBA" id="ARBA00004245"/>
    </source>
</evidence>
<feature type="region of interest" description="Disordered" evidence="8">
    <location>
        <begin position="443"/>
        <end position="464"/>
    </location>
</feature>
<evidence type="ECO:0000256" key="5">
    <source>
        <dbReference type="ARBA" id="ARBA00023054"/>
    </source>
</evidence>
<keyword evidence="3" id="KW-0493">Microtubule</keyword>
<keyword evidence="4" id="KW-0677">Repeat</keyword>
<feature type="region of interest" description="Disordered" evidence="8">
    <location>
        <begin position="737"/>
        <end position="808"/>
    </location>
</feature>